<dbReference type="OrthoDB" id="410920at2759"/>
<comment type="caution">
    <text evidence="1">The sequence shown here is derived from an EMBL/GenBank/DDBJ whole genome shotgun (WGS) entry which is preliminary data.</text>
</comment>
<evidence type="ECO:0000313" key="1">
    <source>
        <dbReference type="EMBL" id="CAH2014866.1"/>
    </source>
</evidence>
<accession>A0A9P0MEG2</accession>
<organism evidence="1 2">
    <name type="scientific">Acanthoscelides obtectus</name>
    <name type="common">Bean weevil</name>
    <name type="synonym">Bruchus obtectus</name>
    <dbReference type="NCBI Taxonomy" id="200917"/>
    <lineage>
        <taxon>Eukaryota</taxon>
        <taxon>Metazoa</taxon>
        <taxon>Ecdysozoa</taxon>
        <taxon>Arthropoda</taxon>
        <taxon>Hexapoda</taxon>
        <taxon>Insecta</taxon>
        <taxon>Pterygota</taxon>
        <taxon>Neoptera</taxon>
        <taxon>Endopterygota</taxon>
        <taxon>Coleoptera</taxon>
        <taxon>Polyphaga</taxon>
        <taxon>Cucujiformia</taxon>
        <taxon>Chrysomeloidea</taxon>
        <taxon>Chrysomelidae</taxon>
        <taxon>Bruchinae</taxon>
        <taxon>Bruchini</taxon>
        <taxon>Acanthoscelides</taxon>
    </lineage>
</organism>
<dbReference type="InterPro" id="IPR011009">
    <property type="entry name" value="Kinase-like_dom_sf"/>
</dbReference>
<dbReference type="AlphaFoldDB" id="A0A9P0MEG2"/>
<protein>
    <submittedName>
        <fullName evidence="1">Uncharacterized protein</fullName>
    </submittedName>
</protein>
<dbReference type="SUPFAM" id="SSF56112">
    <property type="entry name" value="Protein kinase-like (PK-like)"/>
    <property type="match status" value="1"/>
</dbReference>
<keyword evidence="2" id="KW-1185">Reference proteome</keyword>
<dbReference type="EMBL" id="CAKOFQ010008561">
    <property type="protein sequence ID" value="CAH2014866.1"/>
    <property type="molecule type" value="Genomic_DNA"/>
</dbReference>
<feature type="non-terminal residue" evidence="1">
    <location>
        <position position="1"/>
    </location>
</feature>
<dbReference type="Gene3D" id="3.30.200.20">
    <property type="entry name" value="Phosphorylase Kinase, domain 1"/>
    <property type="match status" value="1"/>
</dbReference>
<name>A0A9P0MEG2_ACAOB</name>
<reference evidence="1" key="1">
    <citation type="submission" date="2022-03" db="EMBL/GenBank/DDBJ databases">
        <authorList>
            <person name="Sayadi A."/>
        </authorList>
    </citation>
    <scope>NUCLEOTIDE SEQUENCE</scope>
</reference>
<dbReference type="Proteomes" id="UP001152888">
    <property type="component" value="Unassembled WGS sequence"/>
</dbReference>
<evidence type="ECO:0000313" key="2">
    <source>
        <dbReference type="Proteomes" id="UP001152888"/>
    </source>
</evidence>
<gene>
    <name evidence="1" type="ORF">ACAOBT_LOCUS34369</name>
</gene>
<sequence length="110" mass="12908">YPEILKQSQKVQKILSNISLSTASVLQCDGIVSRDSHSLVSAHFRLDHHRRVARLREVVARDRYLYLVFPPAHGDLHSYLYLLFVLHWLRERKKTPTFIIQAQPTDCDQR</sequence>
<proteinExistence type="predicted"/>